<protein>
    <submittedName>
        <fullName evidence="4">Transglycosylase SLT domain-containing protein</fullName>
    </submittedName>
</protein>
<comment type="similarity">
    <text evidence="1">Belongs to the transglycosylase Slt family.</text>
</comment>
<reference evidence="4 5" key="1">
    <citation type="submission" date="2023-10" db="EMBL/GenBank/DDBJ databases">
        <title>Rubellicoccus peritrichatus gen. nov., sp. nov., isolated from an algae of coral reef tank.</title>
        <authorList>
            <person name="Luo J."/>
        </authorList>
    </citation>
    <scope>NUCLEOTIDE SEQUENCE [LARGE SCALE GENOMIC DNA]</scope>
    <source>
        <strain evidence="4 5">CR14</strain>
    </source>
</reference>
<sequence>MEESRRIQIFWVVGIVLGLLGTIFHLNVVPHAWKKATQPKPPEIWSYIKKESDRKGLNPNFVYSIAFAESTLNPYADTGYARGLMQMSEVAWITVDKSSYNNAFDWKDNVNAGTAYLDHLKDELSKSGNFSYPLLAASYRYGINKVRRANYEISELPRPKNKIYQELFTGMLAPVDPPVS</sequence>
<dbReference type="PANTHER" id="PTHR37423:SF2">
    <property type="entry name" value="MEMBRANE-BOUND LYTIC MUREIN TRANSGLYCOSYLASE C"/>
    <property type="match status" value="1"/>
</dbReference>
<evidence type="ECO:0000313" key="5">
    <source>
        <dbReference type="Proteomes" id="UP001304300"/>
    </source>
</evidence>
<feature type="domain" description="Transglycosylase SLT" evidence="3">
    <location>
        <begin position="47"/>
        <end position="150"/>
    </location>
</feature>
<dbReference type="InterPro" id="IPR023346">
    <property type="entry name" value="Lysozyme-like_dom_sf"/>
</dbReference>
<dbReference type="InterPro" id="IPR008258">
    <property type="entry name" value="Transglycosylase_SLT_dom_1"/>
</dbReference>
<evidence type="ECO:0000259" key="3">
    <source>
        <dbReference type="Pfam" id="PF01464"/>
    </source>
</evidence>
<evidence type="ECO:0000256" key="1">
    <source>
        <dbReference type="ARBA" id="ARBA00007734"/>
    </source>
</evidence>
<dbReference type="RefSeq" id="WP_317831771.1">
    <property type="nucleotide sequence ID" value="NZ_CP136920.1"/>
</dbReference>
<dbReference type="EMBL" id="CP136920">
    <property type="protein sequence ID" value="WOO39765.1"/>
    <property type="molecule type" value="Genomic_DNA"/>
</dbReference>
<proteinExistence type="inferred from homology"/>
<dbReference type="KEGG" id="puo:RZN69_14165"/>
<dbReference type="SUPFAM" id="SSF53955">
    <property type="entry name" value="Lysozyme-like"/>
    <property type="match status" value="1"/>
</dbReference>
<feature type="transmembrane region" description="Helical" evidence="2">
    <location>
        <begin position="9"/>
        <end position="33"/>
    </location>
</feature>
<dbReference type="Proteomes" id="UP001304300">
    <property type="component" value="Chromosome"/>
</dbReference>
<accession>A0AAQ3QUA0</accession>
<evidence type="ECO:0000313" key="4">
    <source>
        <dbReference type="EMBL" id="WOO39765.1"/>
    </source>
</evidence>
<keyword evidence="2" id="KW-0472">Membrane</keyword>
<gene>
    <name evidence="4" type="ORF">RZN69_14165</name>
</gene>
<dbReference type="Pfam" id="PF01464">
    <property type="entry name" value="SLT"/>
    <property type="match status" value="1"/>
</dbReference>
<keyword evidence="2" id="KW-0812">Transmembrane</keyword>
<dbReference type="AlphaFoldDB" id="A0AAQ3QUA0"/>
<keyword evidence="5" id="KW-1185">Reference proteome</keyword>
<name>A0AAQ3QUA0_9BACT</name>
<dbReference type="PANTHER" id="PTHR37423">
    <property type="entry name" value="SOLUBLE LYTIC MUREIN TRANSGLYCOSYLASE-RELATED"/>
    <property type="match status" value="1"/>
</dbReference>
<organism evidence="4 5">
    <name type="scientific">Rubellicoccus peritrichatus</name>
    <dbReference type="NCBI Taxonomy" id="3080537"/>
    <lineage>
        <taxon>Bacteria</taxon>
        <taxon>Pseudomonadati</taxon>
        <taxon>Verrucomicrobiota</taxon>
        <taxon>Opitutia</taxon>
        <taxon>Puniceicoccales</taxon>
        <taxon>Cerasicoccaceae</taxon>
        <taxon>Rubellicoccus</taxon>
    </lineage>
</organism>
<keyword evidence="2" id="KW-1133">Transmembrane helix</keyword>
<evidence type="ECO:0000256" key="2">
    <source>
        <dbReference type="SAM" id="Phobius"/>
    </source>
</evidence>
<dbReference type="Gene3D" id="1.10.530.10">
    <property type="match status" value="1"/>
</dbReference>